<gene>
    <name evidence="1" type="ORF">JCM19239_2727</name>
</gene>
<reference evidence="2" key="1">
    <citation type="submission" date="2014-09" db="EMBL/GenBank/DDBJ databases">
        <title>Vibrio variabilis JCM 19239. (C206) whole genome shotgun sequence.</title>
        <authorList>
            <person name="Sawabe T."/>
            <person name="Meirelles P."/>
            <person name="Nakanishi M."/>
            <person name="Sayaka M."/>
            <person name="Hattori M."/>
            <person name="Ohkuma M."/>
        </authorList>
    </citation>
    <scope>NUCLEOTIDE SEQUENCE [LARGE SCALE GENOMIC DNA]</scope>
    <source>
        <strain evidence="2">JCM 19239</strain>
    </source>
</reference>
<comment type="caution">
    <text evidence="1">The sequence shown here is derived from an EMBL/GenBank/DDBJ whole genome shotgun (WGS) entry which is preliminary data.</text>
</comment>
<dbReference type="Proteomes" id="UP000029223">
    <property type="component" value="Unassembled WGS sequence"/>
</dbReference>
<evidence type="ECO:0008006" key="3">
    <source>
        <dbReference type="Google" id="ProtNLM"/>
    </source>
</evidence>
<name>A0ABQ0JQP8_9VIBR</name>
<evidence type="ECO:0000313" key="1">
    <source>
        <dbReference type="EMBL" id="GAL31059.1"/>
    </source>
</evidence>
<organism evidence="1 2">
    <name type="scientific">Vibrio variabilis</name>
    <dbReference type="NCBI Taxonomy" id="990271"/>
    <lineage>
        <taxon>Bacteria</taxon>
        <taxon>Pseudomonadati</taxon>
        <taxon>Pseudomonadota</taxon>
        <taxon>Gammaproteobacteria</taxon>
        <taxon>Vibrionales</taxon>
        <taxon>Vibrionaceae</taxon>
        <taxon>Vibrio</taxon>
    </lineage>
</organism>
<evidence type="ECO:0000313" key="2">
    <source>
        <dbReference type="Proteomes" id="UP000029223"/>
    </source>
</evidence>
<accession>A0ABQ0JQP8</accession>
<dbReference type="EMBL" id="BBMS01000128">
    <property type="protein sequence ID" value="GAL31059.1"/>
    <property type="molecule type" value="Genomic_DNA"/>
</dbReference>
<keyword evidence="2" id="KW-1185">Reference proteome</keyword>
<reference evidence="2" key="2">
    <citation type="submission" date="2014-09" db="EMBL/GenBank/DDBJ databases">
        <authorList>
            <consortium name="NBRP consortium"/>
            <person name="Sawabe T."/>
            <person name="Meirelles P."/>
            <person name="Nakanishi M."/>
            <person name="Sayaka M."/>
            <person name="Hattori M."/>
            <person name="Ohkuma M."/>
        </authorList>
    </citation>
    <scope>NUCLEOTIDE SEQUENCE [LARGE SCALE GENOMIC DNA]</scope>
    <source>
        <strain evidence="2">JCM 19239</strain>
    </source>
</reference>
<protein>
    <recommendedName>
        <fullName evidence="3">Peptidase M48 domain-containing protein</fullName>
    </recommendedName>
</protein>
<proteinExistence type="predicted"/>
<sequence>MMNVNDSFVVLDEEFPLHVLEHELGHLAWAMHERTDTKHADFWVNEQVFPNNRDKVKLCGWLFLLGFWNRDDLF</sequence>